<protein>
    <submittedName>
        <fullName evidence="2">Uncharacterized protein</fullName>
    </submittedName>
</protein>
<reference evidence="2 3" key="1">
    <citation type="submission" date="2018-03" db="EMBL/GenBank/DDBJ databases">
        <title>Genomic Encyclopedia of Archaeal and Bacterial Type Strains, Phase II (KMG-II): from individual species to whole genera.</title>
        <authorList>
            <person name="Goeker M."/>
        </authorList>
    </citation>
    <scope>NUCLEOTIDE SEQUENCE [LARGE SCALE GENOMIC DNA]</scope>
    <source>
        <strain evidence="2 3">DSM 100346</strain>
    </source>
</reference>
<sequence length="61" mass="7174">MKTNQHTIDELERLLSEYIQEIENSNLQNLSAQMYTTQSINFVRWVKGDYTPKGRARKTLA</sequence>
<evidence type="ECO:0000256" key="1">
    <source>
        <dbReference type="SAM" id="Coils"/>
    </source>
</evidence>
<name>A0A316ASD8_9BACT</name>
<gene>
    <name evidence="2" type="ORF">CLV98_101790</name>
</gene>
<keyword evidence="1" id="KW-0175">Coiled coil</keyword>
<feature type="coiled-coil region" evidence="1">
    <location>
        <begin position="1"/>
        <end position="28"/>
    </location>
</feature>
<dbReference type="RefSeq" id="WP_109672903.1">
    <property type="nucleotide sequence ID" value="NZ_QGDT01000001.1"/>
</dbReference>
<accession>A0A316ASD8</accession>
<evidence type="ECO:0000313" key="2">
    <source>
        <dbReference type="EMBL" id="PWJ60605.1"/>
    </source>
</evidence>
<comment type="caution">
    <text evidence="2">The sequence shown here is derived from an EMBL/GenBank/DDBJ whole genome shotgun (WGS) entry which is preliminary data.</text>
</comment>
<keyword evidence="3" id="KW-1185">Reference proteome</keyword>
<dbReference type="AlphaFoldDB" id="A0A316ASD8"/>
<dbReference type="OrthoDB" id="2084771at2"/>
<dbReference type="EMBL" id="QGDT01000001">
    <property type="protein sequence ID" value="PWJ60605.1"/>
    <property type="molecule type" value="Genomic_DNA"/>
</dbReference>
<dbReference type="Proteomes" id="UP000245880">
    <property type="component" value="Unassembled WGS sequence"/>
</dbReference>
<proteinExistence type="predicted"/>
<evidence type="ECO:0000313" key="3">
    <source>
        <dbReference type="Proteomes" id="UP000245880"/>
    </source>
</evidence>
<organism evidence="2 3">
    <name type="scientific">Dyadobacter jejuensis</name>
    <dbReference type="NCBI Taxonomy" id="1082580"/>
    <lineage>
        <taxon>Bacteria</taxon>
        <taxon>Pseudomonadati</taxon>
        <taxon>Bacteroidota</taxon>
        <taxon>Cytophagia</taxon>
        <taxon>Cytophagales</taxon>
        <taxon>Spirosomataceae</taxon>
        <taxon>Dyadobacter</taxon>
    </lineage>
</organism>